<dbReference type="OrthoDB" id="2869795at2759"/>
<evidence type="ECO:0000256" key="1">
    <source>
        <dbReference type="SAM" id="MobiDB-lite"/>
    </source>
</evidence>
<dbReference type="Gene3D" id="1.20.1280.50">
    <property type="match status" value="1"/>
</dbReference>
<name>A0A067TJW2_GALM3</name>
<dbReference type="STRING" id="685588.A0A067TJW2"/>
<evidence type="ECO:0000313" key="2">
    <source>
        <dbReference type="EMBL" id="KDR80214.1"/>
    </source>
</evidence>
<dbReference type="SUPFAM" id="SSF52047">
    <property type="entry name" value="RNI-like"/>
    <property type="match status" value="1"/>
</dbReference>
<dbReference type="AlphaFoldDB" id="A0A067TJW2"/>
<protein>
    <submittedName>
        <fullName evidence="2">Uncharacterized protein</fullName>
    </submittedName>
</protein>
<feature type="region of interest" description="Disordered" evidence="1">
    <location>
        <begin position="546"/>
        <end position="567"/>
    </location>
</feature>
<keyword evidence="3" id="KW-1185">Reference proteome</keyword>
<dbReference type="Gene3D" id="3.80.10.10">
    <property type="entry name" value="Ribonuclease Inhibitor"/>
    <property type="match status" value="1"/>
</dbReference>
<evidence type="ECO:0000313" key="3">
    <source>
        <dbReference type="Proteomes" id="UP000027222"/>
    </source>
</evidence>
<dbReference type="HOGENOM" id="CLU_480620_0_0_1"/>
<proteinExistence type="predicted"/>
<sequence>MPDTLSFAVASLTLDAPATTSTSEPALPTHIHHLPAELLLSIFTVCGSQDLQFPHTQLETCVAISHVCSRWRQVALRCAEMWAGCFDVEMPSRWMTEVVERSRAWPVELVLPSLTKALKERKGEHFSNTAREIEILRRPCQPRFWMTSPNKELFQEVIKRCSSFTASLSDEDSAILAQPGIKERLPALEKLSLGFPYIRQTLTLDDQGIYNTRQPWSLWSLTLRRCSLNLDATCLSSLQELSIRGVAPSAAFTADGWLRFLQSLPHLRSLHLSDAIAAGEVYQSDSRPKDVSLPILEWLYIDCPFQQSADLLHRLVVPRMCDVNLYIYSLWSLSDDAFTRFVGWMKSRFTQEEPTLGTWLGLEMTESKCVICTRRNFQLEVDFGREYNDDEEQSIANEASFDPDELFHELIGAIRKPAAFVTDLILRLDYTCEVQNFWAFNFRPFVSVTRILLSSMESFQFMLPAFETGTYVAAYDVNEQCWTDQFLFPALEKLSFREVDFRFGEDHGRSLGSYLVTLVQVRDAASSEGLASSIAEMEFIECKTKPRRKERREMESYGVRGLRSPKL</sequence>
<reference evidence="3" key="1">
    <citation type="journal article" date="2014" name="Proc. Natl. Acad. Sci. U.S.A.">
        <title>Extensive sampling of basidiomycete genomes demonstrates inadequacy of the white-rot/brown-rot paradigm for wood decay fungi.</title>
        <authorList>
            <person name="Riley R."/>
            <person name="Salamov A.A."/>
            <person name="Brown D.W."/>
            <person name="Nagy L.G."/>
            <person name="Floudas D."/>
            <person name="Held B.W."/>
            <person name="Levasseur A."/>
            <person name="Lombard V."/>
            <person name="Morin E."/>
            <person name="Otillar R."/>
            <person name="Lindquist E.A."/>
            <person name="Sun H."/>
            <person name="LaButti K.M."/>
            <person name="Schmutz J."/>
            <person name="Jabbour D."/>
            <person name="Luo H."/>
            <person name="Baker S.E."/>
            <person name="Pisabarro A.G."/>
            <person name="Walton J.D."/>
            <person name="Blanchette R.A."/>
            <person name="Henrissat B."/>
            <person name="Martin F."/>
            <person name="Cullen D."/>
            <person name="Hibbett D.S."/>
            <person name="Grigoriev I.V."/>
        </authorList>
    </citation>
    <scope>NUCLEOTIDE SEQUENCE [LARGE SCALE GENOMIC DNA]</scope>
    <source>
        <strain evidence="3">CBS 339.88</strain>
    </source>
</reference>
<dbReference type="InterPro" id="IPR032675">
    <property type="entry name" value="LRR_dom_sf"/>
</dbReference>
<dbReference type="EMBL" id="KL142372">
    <property type="protein sequence ID" value="KDR80214.1"/>
    <property type="molecule type" value="Genomic_DNA"/>
</dbReference>
<gene>
    <name evidence="2" type="ORF">GALMADRAFT_242507</name>
</gene>
<accession>A0A067TJW2</accession>
<dbReference type="Proteomes" id="UP000027222">
    <property type="component" value="Unassembled WGS sequence"/>
</dbReference>
<organism evidence="2 3">
    <name type="scientific">Galerina marginata (strain CBS 339.88)</name>
    <dbReference type="NCBI Taxonomy" id="685588"/>
    <lineage>
        <taxon>Eukaryota</taxon>
        <taxon>Fungi</taxon>
        <taxon>Dikarya</taxon>
        <taxon>Basidiomycota</taxon>
        <taxon>Agaricomycotina</taxon>
        <taxon>Agaricomycetes</taxon>
        <taxon>Agaricomycetidae</taxon>
        <taxon>Agaricales</taxon>
        <taxon>Agaricineae</taxon>
        <taxon>Strophariaceae</taxon>
        <taxon>Galerina</taxon>
    </lineage>
</organism>